<sequence>MTRVDLQIWCRSCGEQRDTFKATGRAVFDTDGKCPYCGSTRTCVEVLP</sequence>
<dbReference type="GeneID" id="5176994"/>
<dbReference type="RefSeq" id="YP_271895.1">
    <property type="nucleotide sequence ID" value="NC_007217.1"/>
</dbReference>
<dbReference type="Proteomes" id="UP000001469">
    <property type="component" value="Segment"/>
</dbReference>
<protein>
    <submittedName>
        <fullName evidence="1">ORF 38</fullName>
    </submittedName>
</protein>
<accession>Q4KPE9</accession>
<dbReference type="EMBL" id="AY950802">
    <property type="protein sequence ID" value="AAY24964.1"/>
    <property type="molecule type" value="Genomic_DNA"/>
</dbReference>
<evidence type="ECO:0000313" key="1">
    <source>
        <dbReference type="EMBL" id="AAY24964.1"/>
    </source>
</evidence>
<keyword evidence="2" id="KW-1185">Reference proteome</keyword>
<name>Q4KPE9_9VIRU</name>
<proteinExistence type="predicted"/>
<evidence type="ECO:0000313" key="2">
    <source>
        <dbReference type="Proteomes" id="UP000001469"/>
    </source>
</evidence>
<reference evidence="1 2" key="1">
    <citation type="journal article" date="2005" name="J. Virol.">
        <title>Constituents of SH1, a novel lipid-containing virus infecting the halophilic euryarchaeon Haloarcula hispanica.</title>
        <authorList>
            <person name="Bamford D.H."/>
            <person name="Ravantti J.J."/>
            <person name="Ronnholm G."/>
            <person name="Laurinavicius S."/>
            <person name="Kukkaro P."/>
            <person name="Dyall-Smith M."/>
            <person name="Somerharju P."/>
            <person name="Kalkkinen N."/>
            <person name="Bamford J.K."/>
        </authorList>
    </citation>
    <scope>NUCLEOTIDE SEQUENCE</scope>
</reference>
<organism evidence="1 2">
    <name type="scientific">Haloarcula hispanica SH1 virus</name>
    <dbReference type="NCBI Taxonomy" id="326574"/>
    <lineage>
        <taxon>Viruses</taxon>
        <taxon>Singelaviria</taxon>
        <taxon>Helvetiavirae</taxon>
        <taxon>Dividoviricota</taxon>
        <taxon>Laserviricetes</taxon>
        <taxon>Halopanivirales</taxon>
        <taxon>Sphaerolipoviridae</taxon>
        <taxon>Alphasphaerolipovirus</taxon>
        <taxon>Alphasphaerolipovirus serpentinense</taxon>
    </lineage>
</organism>
<dbReference type="KEGG" id="vg:5176994"/>